<gene>
    <name evidence="1" type="ORF">MENT_LOCUS8830</name>
</gene>
<evidence type="ECO:0000313" key="2">
    <source>
        <dbReference type="Proteomes" id="UP000580250"/>
    </source>
</evidence>
<dbReference type="Proteomes" id="UP000580250">
    <property type="component" value="Unassembled WGS sequence"/>
</dbReference>
<name>A0A6V7U617_MELEN</name>
<dbReference type="AlphaFoldDB" id="A0A6V7U617"/>
<protein>
    <submittedName>
        <fullName evidence="1">Uncharacterized protein</fullName>
    </submittedName>
</protein>
<comment type="caution">
    <text evidence="1">The sequence shown here is derived from an EMBL/GenBank/DDBJ whole genome shotgun (WGS) entry which is preliminary data.</text>
</comment>
<accession>A0A6V7U617</accession>
<proteinExistence type="predicted"/>
<reference evidence="1 2" key="1">
    <citation type="submission" date="2020-08" db="EMBL/GenBank/DDBJ databases">
        <authorList>
            <person name="Koutsovoulos G."/>
            <person name="Danchin GJ E."/>
        </authorList>
    </citation>
    <scope>NUCLEOTIDE SEQUENCE [LARGE SCALE GENOMIC DNA]</scope>
</reference>
<organism evidence="1 2">
    <name type="scientific">Meloidogyne enterolobii</name>
    <name type="common">Root-knot nematode worm</name>
    <name type="synonym">Meloidogyne mayaguensis</name>
    <dbReference type="NCBI Taxonomy" id="390850"/>
    <lineage>
        <taxon>Eukaryota</taxon>
        <taxon>Metazoa</taxon>
        <taxon>Ecdysozoa</taxon>
        <taxon>Nematoda</taxon>
        <taxon>Chromadorea</taxon>
        <taxon>Rhabditida</taxon>
        <taxon>Tylenchina</taxon>
        <taxon>Tylenchomorpha</taxon>
        <taxon>Tylenchoidea</taxon>
        <taxon>Meloidogynidae</taxon>
        <taxon>Meloidogyninae</taxon>
        <taxon>Meloidogyne</taxon>
    </lineage>
</organism>
<sequence>MNSSIKTTTEQIPSLIKILMEQKESENFDVLEAPDIEMGDNELLRK</sequence>
<dbReference type="EMBL" id="CAJEWN010000038">
    <property type="protein sequence ID" value="CAD2147037.1"/>
    <property type="molecule type" value="Genomic_DNA"/>
</dbReference>
<evidence type="ECO:0000313" key="1">
    <source>
        <dbReference type="EMBL" id="CAD2147037.1"/>
    </source>
</evidence>